<dbReference type="AlphaFoldDB" id="A0A177HRD1"/>
<sequence length="578" mass="60132">MTAQISRRGMLKIAGAAAGAAGIGAAAVTAAAPASAAGGTFAHPGLLHTKADLDRMAAKVKPGAQPYTAGFARLTANRHAQSGWQANPQATVYRGSGTPENYRILYNDIHAAYQNALRWHVTGDAAHADTARDILNAWSALLTRLDGSADRSLAAGLYGYQFANAAELIRDYDGFDLARFQKMMLDVFSPLSEDFLVNHNGAYVTNYWANWDLTAMACVLAIGILCDDRAQVERAVEYFKHGEGMGSIKNAIPVVHSDGLAEWAEAGRDQGHALLGVGLMGTFCEMAWNQGIDLYGYDDSRFFKGAQYVAKWSMGGDVPFTPFTRKKGAINGWSGSETTSGVATVDPAMVRPIWAMIANHYTKRRGLSAPYLTQIAAKAAPEGGGGDYGPNSGGYDQLGFGTLAFTRPKAAVGKATASPSAAAPASPSASSSASTASSGSGVGSGSGSATPSSSASPLGGQSGGLASTGSSDVAAWTAATGITAVAGGLLLLRRRGQARRAAGGDGLRRVADGRPVLGRPGRRAWPPRPPWPPWPRLPDRHAGGAACPATPVSPVRGPGSGVRCNFRTARASWRRSRP</sequence>
<dbReference type="PROSITE" id="PS51318">
    <property type="entry name" value="TAT"/>
    <property type="match status" value="1"/>
</dbReference>
<dbReference type="PATRIC" id="fig|1716141.3.peg.3292"/>
<keyword evidence="8" id="KW-1185">Reference proteome</keyword>
<dbReference type="RefSeq" id="WP_408646295.1">
    <property type="nucleotide sequence ID" value="NZ_LOHS01000076.1"/>
</dbReference>
<dbReference type="GO" id="GO:0016829">
    <property type="term" value="F:lyase activity"/>
    <property type="evidence" value="ECO:0007669"/>
    <property type="project" value="UniProtKB-KW"/>
</dbReference>
<keyword evidence="4" id="KW-0812">Transmembrane</keyword>
<protein>
    <submittedName>
        <fullName evidence="7">Alginate lyase</fullName>
    </submittedName>
</protein>
<reference evidence="7 8" key="1">
    <citation type="submission" date="2015-12" db="EMBL/GenBank/DDBJ databases">
        <title>Genome sequence of Streptomyces sp. G25.</title>
        <authorList>
            <person name="Poehlein A."/>
            <person name="Roettig A."/>
            <person name="Hiessl S."/>
            <person name="Hauschild P."/>
            <person name="Schauer J."/>
            <person name="Madkour M.H."/>
            <person name="Al-Ansari A.M."/>
            <person name="Almakishah N.H."/>
            <person name="Steinbuechel A."/>
            <person name="Daniel R."/>
        </authorList>
    </citation>
    <scope>NUCLEOTIDE SEQUENCE [LARGE SCALE GENOMIC DNA]</scope>
    <source>
        <strain evidence="8">G25(2015)</strain>
    </source>
</reference>
<dbReference type="InterPro" id="IPR008929">
    <property type="entry name" value="Chondroitin_lyas"/>
</dbReference>
<proteinExistence type="predicted"/>
<feature type="domain" description="Alginate lyase" evidence="6">
    <location>
        <begin position="107"/>
        <end position="313"/>
    </location>
</feature>
<gene>
    <name evidence="7" type="ORF">STSP_31330</name>
</gene>
<dbReference type="EMBL" id="LOHS01000076">
    <property type="protein sequence ID" value="OAH13455.1"/>
    <property type="molecule type" value="Genomic_DNA"/>
</dbReference>
<evidence type="ECO:0000256" key="2">
    <source>
        <dbReference type="ARBA" id="ARBA00023239"/>
    </source>
</evidence>
<feature type="signal peptide" evidence="5">
    <location>
        <begin position="1"/>
        <end position="36"/>
    </location>
</feature>
<keyword evidence="1 5" id="KW-0732">Signal</keyword>
<evidence type="ECO:0000313" key="8">
    <source>
        <dbReference type="Proteomes" id="UP000077381"/>
    </source>
</evidence>
<dbReference type="InterPro" id="IPR008397">
    <property type="entry name" value="Alginate_lyase_dom"/>
</dbReference>
<dbReference type="Gene3D" id="1.50.10.100">
    <property type="entry name" value="Chondroitin AC/alginate lyase"/>
    <property type="match status" value="1"/>
</dbReference>
<dbReference type="STRING" id="1716141.STSP_31330"/>
<feature type="chain" id="PRO_5008063115" evidence="5">
    <location>
        <begin position="37"/>
        <end position="578"/>
    </location>
</feature>
<organism evidence="7 8">
    <name type="scientific">Streptomyces jeddahensis</name>
    <dbReference type="NCBI Taxonomy" id="1716141"/>
    <lineage>
        <taxon>Bacteria</taxon>
        <taxon>Bacillati</taxon>
        <taxon>Actinomycetota</taxon>
        <taxon>Actinomycetes</taxon>
        <taxon>Kitasatosporales</taxon>
        <taxon>Streptomycetaceae</taxon>
        <taxon>Streptomyces</taxon>
    </lineage>
</organism>
<name>A0A177HRD1_9ACTN</name>
<evidence type="ECO:0000256" key="1">
    <source>
        <dbReference type="ARBA" id="ARBA00022729"/>
    </source>
</evidence>
<dbReference type="Pfam" id="PF05426">
    <property type="entry name" value="Alginate_lyase"/>
    <property type="match status" value="1"/>
</dbReference>
<feature type="transmembrane region" description="Helical" evidence="4">
    <location>
        <begin position="473"/>
        <end position="492"/>
    </location>
</feature>
<keyword evidence="4" id="KW-0472">Membrane</keyword>
<feature type="compositionally biased region" description="Low complexity" evidence="3">
    <location>
        <begin position="419"/>
        <end position="439"/>
    </location>
</feature>
<feature type="region of interest" description="Disordered" evidence="3">
    <location>
        <begin position="499"/>
        <end position="563"/>
    </location>
</feature>
<feature type="compositionally biased region" description="Pro residues" evidence="3">
    <location>
        <begin position="526"/>
        <end position="536"/>
    </location>
</feature>
<comment type="caution">
    <text evidence="7">The sequence shown here is derived from an EMBL/GenBank/DDBJ whole genome shotgun (WGS) entry which is preliminary data.</text>
</comment>
<dbReference type="Proteomes" id="UP000077381">
    <property type="component" value="Unassembled WGS sequence"/>
</dbReference>
<accession>A0A177HRD1</accession>
<feature type="region of interest" description="Disordered" evidence="3">
    <location>
        <begin position="419"/>
        <end position="469"/>
    </location>
</feature>
<dbReference type="InterPro" id="IPR006311">
    <property type="entry name" value="TAT_signal"/>
</dbReference>
<evidence type="ECO:0000313" key="7">
    <source>
        <dbReference type="EMBL" id="OAH13455.1"/>
    </source>
</evidence>
<evidence type="ECO:0000256" key="3">
    <source>
        <dbReference type="SAM" id="MobiDB-lite"/>
    </source>
</evidence>
<keyword evidence="4" id="KW-1133">Transmembrane helix</keyword>
<keyword evidence="2 7" id="KW-0456">Lyase</keyword>
<feature type="compositionally biased region" description="Low complexity" evidence="3">
    <location>
        <begin position="447"/>
        <end position="457"/>
    </location>
</feature>
<dbReference type="GO" id="GO:0042597">
    <property type="term" value="C:periplasmic space"/>
    <property type="evidence" value="ECO:0007669"/>
    <property type="project" value="InterPro"/>
</dbReference>
<dbReference type="SUPFAM" id="SSF48230">
    <property type="entry name" value="Chondroitin AC/alginate lyase"/>
    <property type="match status" value="1"/>
</dbReference>
<evidence type="ECO:0000259" key="6">
    <source>
        <dbReference type="Pfam" id="PF05426"/>
    </source>
</evidence>
<evidence type="ECO:0000256" key="5">
    <source>
        <dbReference type="SAM" id="SignalP"/>
    </source>
</evidence>
<evidence type="ECO:0000256" key="4">
    <source>
        <dbReference type="SAM" id="Phobius"/>
    </source>
</evidence>